<dbReference type="SUPFAM" id="SSF54648">
    <property type="entry name" value="DLC"/>
    <property type="match status" value="1"/>
</dbReference>
<gene>
    <name evidence="3" type="ORF">ONB1V03_LOCUS9162</name>
</gene>
<dbReference type="EMBL" id="CAJPVJ010005623">
    <property type="protein sequence ID" value="CAG2169688.1"/>
    <property type="molecule type" value="Genomic_DNA"/>
</dbReference>
<evidence type="ECO:0000313" key="4">
    <source>
        <dbReference type="Proteomes" id="UP000728032"/>
    </source>
</evidence>
<reference evidence="3" key="1">
    <citation type="submission" date="2020-11" db="EMBL/GenBank/DDBJ databases">
        <authorList>
            <person name="Tran Van P."/>
        </authorList>
    </citation>
    <scope>NUCLEOTIDE SEQUENCE</scope>
</reference>
<feature type="coiled-coil region" evidence="1">
    <location>
        <begin position="55"/>
        <end position="89"/>
    </location>
</feature>
<dbReference type="Gene3D" id="3.30.740.10">
    <property type="entry name" value="Protein Inhibitor Of Neuronal Nitric Oxide Synthase"/>
    <property type="match status" value="1"/>
</dbReference>
<organism evidence="3">
    <name type="scientific">Oppiella nova</name>
    <dbReference type="NCBI Taxonomy" id="334625"/>
    <lineage>
        <taxon>Eukaryota</taxon>
        <taxon>Metazoa</taxon>
        <taxon>Ecdysozoa</taxon>
        <taxon>Arthropoda</taxon>
        <taxon>Chelicerata</taxon>
        <taxon>Arachnida</taxon>
        <taxon>Acari</taxon>
        <taxon>Acariformes</taxon>
        <taxon>Sarcoptiformes</taxon>
        <taxon>Oribatida</taxon>
        <taxon>Brachypylina</taxon>
        <taxon>Oppioidea</taxon>
        <taxon>Oppiidae</taxon>
        <taxon>Oppiella</taxon>
    </lineage>
</organism>
<dbReference type="PANTHER" id="PTHR11886:SF35">
    <property type="entry name" value="DYNEIN LIGHT CHAIN"/>
    <property type="match status" value="1"/>
</dbReference>
<dbReference type="InterPro" id="IPR037177">
    <property type="entry name" value="DLC_sf"/>
</dbReference>
<dbReference type="SMART" id="SM01375">
    <property type="entry name" value="Dynein_light"/>
    <property type="match status" value="1"/>
</dbReference>
<dbReference type="CDD" id="cd21450">
    <property type="entry name" value="DLC-like_DYNLL1-like"/>
    <property type="match status" value="1"/>
</dbReference>
<feature type="non-terminal residue" evidence="3">
    <location>
        <position position="1"/>
    </location>
</feature>
<keyword evidence="4" id="KW-1185">Reference proteome</keyword>
<dbReference type="Proteomes" id="UP000728032">
    <property type="component" value="Unassembled WGS sequence"/>
</dbReference>
<sequence length="470" mass="52973">QKLDSYETQQHVMNGYINDNSILHEPYGESGHEISILRDKLQESHKSYHLVKSVNESLKRKIQVLDKTRRKSEREVQIIRQSSDELKQRLNEMSVQEMSTQDMVRQYLSHDYSVVDSGCGSGQSYRSLSMPNVQPFNTSCVTINANEMTEDLKDFCISEASKALVVYGHDYKSIADTIVGAFDERYGTCWYCLVGTDSFEHNSLLHVFGTYISFTMNDVKIIVFKTNDMLESNRLLLWSKEGPKVDIVYKNHFTDDNDFEEVVVESVTKAIGEEFVTYRELTRRLTTILSQISGKRYDQNWLVIAGDSTGSFGHGLAEGDDGERPFDTSLHLGYPQRAGSPQNPGSPAPVTELDTTTPFPVDEEDVTQHIPRTLPTTRAPVVEFIDPEPVVRTTIGPRRLNIIQRLLGAVLAPSRVQVGPIRLGINGESLFRMPGVKQLAGPESPLGQLNPYLDEIYGLTTQEPIYIANR</sequence>
<dbReference type="OrthoDB" id="6224702at2759"/>
<keyword evidence="1" id="KW-0175">Coiled coil</keyword>
<dbReference type="PANTHER" id="PTHR11886">
    <property type="entry name" value="DYNEIN LIGHT CHAIN"/>
    <property type="match status" value="1"/>
</dbReference>
<dbReference type="Pfam" id="PF01221">
    <property type="entry name" value="Dynein_light"/>
    <property type="match status" value="1"/>
</dbReference>
<evidence type="ECO:0000256" key="1">
    <source>
        <dbReference type="SAM" id="Coils"/>
    </source>
</evidence>
<evidence type="ECO:0000313" key="3">
    <source>
        <dbReference type="EMBL" id="CAD7652501.1"/>
    </source>
</evidence>
<feature type="region of interest" description="Disordered" evidence="2">
    <location>
        <begin position="314"/>
        <end position="352"/>
    </location>
</feature>
<accession>A0A7R9QQ43</accession>
<dbReference type="AlphaFoldDB" id="A0A7R9QQ43"/>
<dbReference type="EMBL" id="OC920448">
    <property type="protein sequence ID" value="CAD7652501.1"/>
    <property type="molecule type" value="Genomic_DNA"/>
</dbReference>
<dbReference type="InterPro" id="IPR001372">
    <property type="entry name" value="Dynein_light_chain_typ-1/2"/>
</dbReference>
<proteinExistence type="predicted"/>
<protein>
    <submittedName>
        <fullName evidence="3">Uncharacterized protein</fullName>
    </submittedName>
</protein>
<dbReference type="GO" id="GO:0007017">
    <property type="term" value="P:microtubule-based process"/>
    <property type="evidence" value="ECO:0007669"/>
    <property type="project" value="InterPro"/>
</dbReference>
<evidence type="ECO:0000256" key="2">
    <source>
        <dbReference type="SAM" id="MobiDB-lite"/>
    </source>
</evidence>
<dbReference type="GO" id="GO:0045505">
    <property type="term" value="F:dynein intermediate chain binding"/>
    <property type="evidence" value="ECO:0007669"/>
    <property type="project" value="TreeGrafter"/>
</dbReference>
<name>A0A7R9QQ43_9ACAR</name>
<dbReference type="GO" id="GO:0005868">
    <property type="term" value="C:cytoplasmic dynein complex"/>
    <property type="evidence" value="ECO:0007669"/>
    <property type="project" value="TreeGrafter"/>
</dbReference>